<accession>A0A3M7R9U4</accession>
<evidence type="ECO:0000313" key="2">
    <source>
        <dbReference type="Proteomes" id="UP000276133"/>
    </source>
</evidence>
<sequence>MESQKSSENNKTFLNYLIQKYKQQNEQKDQANSVKTVNAIDLDAKSNAKDNQPEKSEQLCVNISEATLVDKIKAENDSQSACASTDNIQKHQTLIPIQIPFQQLQTPNLKLNPNQPIKLSPSLNSHLTSQKTPKLLIPASKTNNNPQKLIILPSNSNANSNLKILTTTQLNQKIVLNVPSVTKTVDTSKRKFCETNVKTSVSNSNLVCLKLDNFNDESNSSTSSKNGFYDLNGSNTQGAISNLIKTNSNSNLTSAD</sequence>
<evidence type="ECO:0000313" key="1">
    <source>
        <dbReference type="EMBL" id="RNA20018.1"/>
    </source>
</evidence>
<proteinExistence type="predicted"/>
<dbReference type="Proteomes" id="UP000276133">
    <property type="component" value="Unassembled WGS sequence"/>
</dbReference>
<comment type="caution">
    <text evidence="1">The sequence shown here is derived from an EMBL/GenBank/DDBJ whole genome shotgun (WGS) entry which is preliminary data.</text>
</comment>
<name>A0A3M7R9U4_BRAPC</name>
<dbReference type="AlphaFoldDB" id="A0A3M7R9U4"/>
<protein>
    <submittedName>
        <fullName evidence="1">Uncharacterized protein</fullName>
    </submittedName>
</protein>
<reference evidence="1 2" key="1">
    <citation type="journal article" date="2018" name="Sci. Rep.">
        <title>Genomic signatures of local adaptation to the degree of environmental predictability in rotifers.</title>
        <authorList>
            <person name="Franch-Gras L."/>
            <person name="Hahn C."/>
            <person name="Garcia-Roger E.M."/>
            <person name="Carmona M.J."/>
            <person name="Serra M."/>
            <person name="Gomez A."/>
        </authorList>
    </citation>
    <scope>NUCLEOTIDE SEQUENCE [LARGE SCALE GENOMIC DNA]</scope>
    <source>
        <strain evidence="1">HYR1</strain>
    </source>
</reference>
<gene>
    <name evidence="1" type="ORF">BpHYR1_010040</name>
</gene>
<dbReference type="EMBL" id="REGN01003930">
    <property type="protein sequence ID" value="RNA20018.1"/>
    <property type="molecule type" value="Genomic_DNA"/>
</dbReference>
<keyword evidence="2" id="KW-1185">Reference proteome</keyword>
<organism evidence="1 2">
    <name type="scientific">Brachionus plicatilis</name>
    <name type="common">Marine rotifer</name>
    <name type="synonym">Brachionus muelleri</name>
    <dbReference type="NCBI Taxonomy" id="10195"/>
    <lineage>
        <taxon>Eukaryota</taxon>
        <taxon>Metazoa</taxon>
        <taxon>Spiralia</taxon>
        <taxon>Gnathifera</taxon>
        <taxon>Rotifera</taxon>
        <taxon>Eurotatoria</taxon>
        <taxon>Monogononta</taxon>
        <taxon>Pseudotrocha</taxon>
        <taxon>Ploima</taxon>
        <taxon>Brachionidae</taxon>
        <taxon>Brachionus</taxon>
    </lineage>
</organism>